<comment type="similarity">
    <text evidence="1">Belongs to the CutA family.</text>
</comment>
<dbReference type="InterPro" id="IPR004323">
    <property type="entry name" value="Ion_tolerance_CutA"/>
</dbReference>
<evidence type="ECO:0000313" key="3">
    <source>
        <dbReference type="Proteomes" id="UP000201169"/>
    </source>
</evidence>
<name>A0A222MYH1_9BACT</name>
<dbReference type="Pfam" id="PF03091">
    <property type="entry name" value="CutA1"/>
    <property type="match status" value="1"/>
</dbReference>
<dbReference type="GO" id="GO:0005507">
    <property type="term" value="F:copper ion binding"/>
    <property type="evidence" value="ECO:0007669"/>
    <property type="project" value="TreeGrafter"/>
</dbReference>
<dbReference type="SUPFAM" id="SSF54913">
    <property type="entry name" value="GlnB-like"/>
    <property type="match status" value="1"/>
</dbReference>
<gene>
    <name evidence="2" type="ORF">CAV_1583</name>
</gene>
<sequence length="105" mass="12504">MPILIQSTVSSKKQAQKLAHKLCKKHLAACVQIHKIKSSYFWQDKFCKESEFILNIKSKKKAYKKIVKFMEKNHPYEVPEIIAFKIDRLNKAYKKWLKNSCKNKF</sequence>
<evidence type="ECO:0000256" key="1">
    <source>
        <dbReference type="ARBA" id="ARBA00010169"/>
    </source>
</evidence>
<dbReference type="EMBL" id="CP022347">
    <property type="protein sequence ID" value="ASQ31184.1"/>
    <property type="molecule type" value="Genomic_DNA"/>
</dbReference>
<dbReference type="InterPro" id="IPR011322">
    <property type="entry name" value="N-reg_PII-like_a/b"/>
</dbReference>
<reference evidence="2 3" key="1">
    <citation type="submission" date="2017-07" db="EMBL/GenBank/DDBJ databases">
        <title>Analysis of two Campylobacter avium genomes and identification of a novel hippuricase gene.</title>
        <authorList>
            <person name="Miller W.G."/>
            <person name="Chapman M.H."/>
            <person name="Yee E."/>
            <person name="Revez J."/>
            <person name="Bono J.L."/>
            <person name="Rossi M."/>
        </authorList>
    </citation>
    <scope>NUCLEOTIDE SEQUENCE [LARGE SCALE GENOMIC DNA]</scope>
    <source>
        <strain evidence="2 3">LMG 24591</strain>
    </source>
</reference>
<dbReference type="PANTHER" id="PTHR23419">
    <property type="entry name" value="DIVALENT CATION TOLERANCE CUTA-RELATED"/>
    <property type="match status" value="1"/>
</dbReference>
<organism evidence="2 3">
    <name type="scientific">Campylobacter avium LMG 24591</name>
    <dbReference type="NCBI Taxonomy" id="522484"/>
    <lineage>
        <taxon>Bacteria</taxon>
        <taxon>Pseudomonadati</taxon>
        <taxon>Campylobacterota</taxon>
        <taxon>Epsilonproteobacteria</taxon>
        <taxon>Campylobacterales</taxon>
        <taxon>Campylobacteraceae</taxon>
        <taxon>Campylobacter</taxon>
    </lineage>
</organism>
<dbReference type="AlphaFoldDB" id="A0A222MYH1"/>
<dbReference type="KEGG" id="cavi:CAV_1583"/>
<dbReference type="Gene3D" id="3.30.70.120">
    <property type="match status" value="1"/>
</dbReference>
<accession>A0A222MYH1</accession>
<dbReference type="Proteomes" id="UP000201169">
    <property type="component" value="Chromosome"/>
</dbReference>
<protein>
    <submittedName>
        <fullName evidence="2">Putative CutA1 divalent ion tolerance protein</fullName>
    </submittedName>
</protein>
<dbReference type="GO" id="GO:0010038">
    <property type="term" value="P:response to metal ion"/>
    <property type="evidence" value="ECO:0007669"/>
    <property type="project" value="InterPro"/>
</dbReference>
<evidence type="ECO:0000313" key="2">
    <source>
        <dbReference type="EMBL" id="ASQ31184.1"/>
    </source>
</evidence>
<dbReference type="RefSeq" id="WP_186821771.1">
    <property type="nucleotide sequence ID" value="NZ_CP022347.1"/>
</dbReference>
<dbReference type="InterPro" id="IPR015867">
    <property type="entry name" value="N-reg_PII/ATP_PRibTrfase_C"/>
</dbReference>
<dbReference type="PANTHER" id="PTHR23419:SF8">
    <property type="entry name" value="FI09726P"/>
    <property type="match status" value="1"/>
</dbReference>
<keyword evidence="3" id="KW-1185">Reference proteome</keyword>
<proteinExistence type="inferred from homology"/>